<dbReference type="AlphaFoldDB" id="I7LN26"/>
<dbReference type="Proteomes" id="UP000009007">
    <property type="component" value="Chromosome I"/>
</dbReference>
<dbReference type="NCBIfam" id="NF033545">
    <property type="entry name" value="transpos_IS630"/>
    <property type="match status" value="1"/>
</dbReference>
<dbReference type="PATRIC" id="fig|1201294.9.peg.1989"/>
<evidence type="ECO:0000313" key="2">
    <source>
        <dbReference type="EMBL" id="CCJ36734.1"/>
    </source>
</evidence>
<keyword evidence="3" id="KW-1185">Reference proteome</keyword>
<accession>I7LN26</accession>
<reference evidence="3" key="1">
    <citation type="journal article" date="2012" name="J. Bacteriol.">
        <title>Complete genome sequence of the hydrogenotrophic, methanogenic archaeon Methanoculleus bourgensis strain MS2T, isolated from a sewage sludge digester.</title>
        <authorList>
            <person name="Maus I."/>
            <person name="Wibberg D."/>
            <person name="Stantscheff R."/>
            <person name="Eikmeyer F.G."/>
            <person name="Seffner A."/>
            <person name="Boelter J."/>
            <person name="Szczepanowski R."/>
            <person name="Blom J."/>
            <person name="Jaenicke S."/>
            <person name="Konig H."/>
            <person name="Puhler A."/>
            <person name="Schluter A."/>
        </authorList>
    </citation>
    <scope>NUCLEOTIDE SEQUENCE [LARGE SCALE GENOMIC DNA]</scope>
    <source>
        <strain evidence="3">ATCC 43281 / DSM 3045 / OCM 15 / MS2</strain>
    </source>
</reference>
<dbReference type="Pfam" id="PF13358">
    <property type="entry name" value="DDE_3"/>
    <property type="match status" value="1"/>
</dbReference>
<feature type="domain" description="Tc1-like transposase DDE" evidence="1">
    <location>
        <begin position="17"/>
        <end position="169"/>
    </location>
</feature>
<evidence type="ECO:0000259" key="1">
    <source>
        <dbReference type="Pfam" id="PF13358"/>
    </source>
</evidence>
<dbReference type="KEGG" id="mbg:BN140_1811"/>
<gene>
    <name evidence="2" type="ordered locus">BN140_1811</name>
</gene>
<protein>
    <submittedName>
        <fullName evidence="2">Transposase</fullName>
    </submittedName>
</protein>
<evidence type="ECO:0000313" key="3">
    <source>
        <dbReference type="Proteomes" id="UP000009007"/>
    </source>
</evidence>
<dbReference type="STRING" id="1201294.BN140_1811"/>
<proteinExistence type="predicted"/>
<organism evidence="2 3">
    <name type="scientific">Methanoculleus bourgensis (strain ATCC 43281 / DSM 3045 / OCM 15 / MS2)</name>
    <name type="common">Methanogenium bourgense</name>
    <dbReference type="NCBI Taxonomy" id="1201294"/>
    <lineage>
        <taxon>Archaea</taxon>
        <taxon>Methanobacteriati</taxon>
        <taxon>Methanobacteriota</taxon>
        <taxon>Stenosarchaea group</taxon>
        <taxon>Methanomicrobia</taxon>
        <taxon>Methanomicrobiales</taxon>
        <taxon>Methanomicrobiaceae</taxon>
        <taxon>Methanoculleus</taxon>
    </lineage>
</organism>
<sequence>MEDVLEVSQRPFDPTRPVICMDEQPIHLHDEVREPIPAHPGRPEKYDSEYKRNGVVNGFMFTEPLGQWRRVTVTETRTKKDWAYQVQHLPEVDYPDAEKVLLVCDNLNTHVPGAFYETFPPTIAHALLSRLEFHPTPKHGSWLNIAEIELSALTRQCLKRRISTIEALRAETSAWNRKRNQAQKGVDWQFTTEDARVRLKRLYPVILEN</sequence>
<dbReference type="InterPro" id="IPR047655">
    <property type="entry name" value="Transpos_IS630-like"/>
</dbReference>
<dbReference type="EMBL" id="HE964772">
    <property type="protein sequence ID" value="CCJ36734.1"/>
    <property type="molecule type" value="Genomic_DNA"/>
</dbReference>
<name>I7LN26_METBM</name>
<dbReference type="HOGENOM" id="CLU_041125_1_0_2"/>
<dbReference type="InterPro" id="IPR038717">
    <property type="entry name" value="Tc1-like_DDE_dom"/>
</dbReference>